<evidence type="ECO:0000259" key="1">
    <source>
        <dbReference type="Pfam" id="PF07993"/>
    </source>
</evidence>
<dbReference type="AlphaFoldDB" id="N8V0P1"/>
<dbReference type="GO" id="GO:0005737">
    <property type="term" value="C:cytoplasm"/>
    <property type="evidence" value="ECO:0007669"/>
    <property type="project" value="TreeGrafter"/>
</dbReference>
<dbReference type="InterPro" id="IPR013120">
    <property type="entry name" value="FAR_NAD-bd"/>
</dbReference>
<name>N8V0P1_9GAMM</name>
<evidence type="ECO:0000313" key="3">
    <source>
        <dbReference type="Proteomes" id="UP000013049"/>
    </source>
</evidence>
<dbReference type="EMBL" id="APPC01000015">
    <property type="protein sequence ID" value="ENU93170.1"/>
    <property type="molecule type" value="Genomic_DNA"/>
</dbReference>
<gene>
    <name evidence="2" type="ORF">F971_01214</name>
</gene>
<dbReference type="SUPFAM" id="SSF51735">
    <property type="entry name" value="NAD(P)-binding Rossmann-fold domains"/>
    <property type="match status" value="1"/>
</dbReference>
<comment type="caution">
    <text evidence="2">The sequence shown here is derived from an EMBL/GenBank/DDBJ whole genome shotgun (WGS) entry which is preliminary data.</text>
</comment>
<dbReference type="PATRIC" id="fig|1217712.3.peg.1168"/>
<feature type="domain" description="Thioester reductase (TE)" evidence="1">
    <location>
        <begin position="17"/>
        <end position="254"/>
    </location>
</feature>
<dbReference type="Gene3D" id="3.40.50.720">
    <property type="entry name" value="NAD(P)-binding Rossmann-like Domain"/>
    <property type="match status" value="1"/>
</dbReference>
<accession>N8V0P1</accession>
<dbReference type="Proteomes" id="UP000013049">
    <property type="component" value="Unassembled WGS sequence"/>
</dbReference>
<dbReference type="PANTHER" id="PTHR48079">
    <property type="entry name" value="PROTEIN YEEZ"/>
    <property type="match status" value="1"/>
</dbReference>
<sequence length="367" mass="41655">MDNNNLSIQQNRQIALVAGATGFIGRYLVLELLKQGHSVFALVRNQAEQQETLTHWLTQKNVSLHHLAFIQGDVTQANLAIHPQDWEKLKSVNTLYNSSALFAWNLGMQQARAVNVEGALNLLTCVHQHCDLKRVVHVSGYMLTLLDHLQQAGVCLEQPDKTEWQAVYQRLGAYEASKIEAHFAWIQCAQHLSVDWTVIHPATVLGDDISGEIPLNQPIAQIVDLLKRKKMSALPATAQHYLPLIRVDDLCQIMVKASLDQNLANQAMLAVSKHHLALHQLTHLIADQLQVTAPTRHVPIGLLTFILKWQWLERKLELSTEMLNFLRTEPLEQTVLQQFQQRWQISTGNLEQAIRKTTDWVNHTTHS</sequence>
<dbReference type="eggNOG" id="COG0451">
    <property type="taxonomic scope" value="Bacteria"/>
</dbReference>
<evidence type="ECO:0000313" key="2">
    <source>
        <dbReference type="EMBL" id="ENU93170.1"/>
    </source>
</evidence>
<dbReference type="RefSeq" id="WP_004776100.1">
    <property type="nucleotide sequence ID" value="NZ_KB849368.1"/>
</dbReference>
<dbReference type="InterPro" id="IPR051783">
    <property type="entry name" value="NAD(P)-dependent_oxidoreduct"/>
</dbReference>
<dbReference type="PANTHER" id="PTHR48079:SF6">
    <property type="entry name" value="NAD(P)-BINDING DOMAIN-CONTAINING PROTEIN-RELATED"/>
    <property type="match status" value="1"/>
</dbReference>
<reference evidence="2 3" key="1">
    <citation type="submission" date="2013-02" db="EMBL/GenBank/DDBJ databases">
        <title>The Genome Sequence of Acinetobacter sp. NIPH 758.</title>
        <authorList>
            <consortium name="The Broad Institute Genome Sequencing Platform"/>
            <consortium name="The Broad Institute Genome Sequencing Center for Infectious Disease"/>
            <person name="Cerqueira G."/>
            <person name="Feldgarden M."/>
            <person name="Courvalin P."/>
            <person name="Perichon B."/>
            <person name="Grillot-Courvalin C."/>
            <person name="Clermont D."/>
            <person name="Rocha E."/>
            <person name="Yoon E.-J."/>
            <person name="Nemec A."/>
            <person name="Walker B."/>
            <person name="Young S.K."/>
            <person name="Zeng Q."/>
            <person name="Gargeya S."/>
            <person name="Fitzgerald M."/>
            <person name="Haas B."/>
            <person name="Abouelleil A."/>
            <person name="Alvarado L."/>
            <person name="Arachchi H.M."/>
            <person name="Berlin A.M."/>
            <person name="Chapman S.B."/>
            <person name="Dewar J."/>
            <person name="Goldberg J."/>
            <person name="Griggs A."/>
            <person name="Gujja S."/>
            <person name="Hansen M."/>
            <person name="Howarth C."/>
            <person name="Imamovic A."/>
            <person name="Larimer J."/>
            <person name="McCowan C."/>
            <person name="Murphy C."/>
            <person name="Neiman D."/>
            <person name="Pearson M."/>
            <person name="Priest M."/>
            <person name="Roberts A."/>
            <person name="Saif S."/>
            <person name="Shea T."/>
            <person name="Sisk P."/>
            <person name="Sykes S."/>
            <person name="Wortman J."/>
            <person name="Nusbaum C."/>
            <person name="Birren B."/>
        </authorList>
    </citation>
    <scope>NUCLEOTIDE SEQUENCE [LARGE SCALE GENOMIC DNA]</scope>
    <source>
        <strain evidence="2 3">NIPH 758</strain>
    </source>
</reference>
<proteinExistence type="predicted"/>
<dbReference type="Pfam" id="PF07993">
    <property type="entry name" value="NAD_binding_4"/>
    <property type="match status" value="1"/>
</dbReference>
<dbReference type="InterPro" id="IPR036291">
    <property type="entry name" value="NAD(P)-bd_dom_sf"/>
</dbReference>
<protein>
    <recommendedName>
        <fullName evidence="1">Thioester reductase (TE) domain-containing protein</fullName>
    </recommendedName>
</protein>
<dbReference type="GO" id="GO:0004029">
    <property type="term" value="F:aldehyde dehydrogenase (NAD+) activity"/>
    <property type="evidence" value="ECO:0007669"/>
    <property type="project" value="TreeGrafter"/>
</dbReference>
<organism evidence="2 3">
    <name type="scientific">Acinetobacter vivianii</name>
    <dbReference type="NCBI Taxonomy" id="1776742"/>
    <lineage>
        <taxon>Bacteria</taxon>
        <taxon>Pseudomonadati</taxon>
        <taxon>Pseudomonadota</taxon>
        <taxon>Gammaproteobacteria</taxon>
        <taxon>Moraxellales</taxon>
        <taxon>Moraxellaceae</taxon>
        <taxon>Acinetobacter</taxon>
    </lineage>
</organism>
<dbReference type="HOGENOM" id="CLU_065997_0_0_6"/>